<dbReference type="SMART" id="SM00415">
    <property type="entry name" value="HSF"/>
    <property type="match status" value="1"/>
</dbReference>
<dbReference type="InterPro" id="IPR000232">
    <property type="entry name" value="HSF_DNA-bd"/>
</dbReference>
<protein>
    <recommendedName>
        <fullName evidence="6">HSF-type DNA-binding domain-containing protein</fullName>
    </recommendedName>
</protein>
<dbReference type="PANTHER" id="PTHR10015">
    <property type="entry name" value="HEAT SHOCK TRANSCRIPTION FACTOR"/>
    <property type="match status" value="1"/>
</dbReference>
<proteinExistence type="inferred from homology"/>
<dbReference type="GO" id="GO:0003700">
    <property type="term" value="F:DNA-binding transcription factor activity"/>
    <property type="evidence" value="ECO:0007669"/>
    <property type="project" value="InterPro"/>
</dbReference>
<dbReference type="FunFam" id="1.10.10.10:FF:000479">
    <property type="entry name" value="Predicted protein"/>
    <property type="match status" value="1"/>
</dbReference>
<keyword evidence="2" id="KW-0238">DNA-binding</keyword>
<accession>A0A1Z5JRV2</accession>
<dbReference type="OrthoDB" id="46693at2759"/>
<evidence type="ECO:0000256" key="3">
    <source>
        <dbReference type="ARBA" id="ARBA00023242"/>
    </source>
</evidence>
<gene>
    <name evidence="7" type="ORF">FisN_21Hh189</name>
</gene>
<dbReference type="Pfam" id="PF00447">
    <property type="entry name" value="HSF_DNA-bind"/>
    <property type="match status" value="1"/>
</dbReference>
<sequence length="298" mass="34071">MCRPTNKNDTPEHTVVQHNYHDHANDVPSDEAKSFNKFPMRLFALLEQAHHDQIDHIISWQPHGRCFAIHKPKELQAILAGRFKITKYKSFLRQCNMYGFLRLTQGQDKGCYYHELFLRGKPYLVKEITRIQIKGTGVRSKSNPDQEPDFYAMPWVSPEPSSSSLSYVSADDDDKSKKEEQDIKTVKQESFHSLEAEPSFLVTPPNTSRVVVGITKSMVPEGLQFDLIHSIDTIKMKSPKAEHSLLPALSCFELPVTTGVDGQPSFGKVEYMKYVIADFLREESPGLSFDEFLMEEGW</sequence>
<evidence type="ECO:0000313" key="8">
    <source>
        <dbReference type="Proteomes" id="UP000198406"/>
    </source>
</evidence>
<dbReference type="Proteomes" id="UP000198406">
    <property type="component" value="Unassembled WGS sequence"/>
</dbReference>
<dbReference type="GO" id="GO:0005634">
    <property type="term" value="C:nucleus"/>
    <property type="evidence" value="ECO:0007669"/>
    <property type="project" value="UniProtKB-SubCell"/>
</dbReference>
<evidence type="ECO:0000259" key="6">
    <source>
        <dbReference type="SMART" id="SM00415"/>
    </source>
</evidence>
<feature type="domain" description="HSF-type DNA-binding" evidence="6">
    <location>
        <begin position="34"/>
        <end position="131"/>
    </location>
</feature>
<name>A0A1Z5JRV2_FISSO</name>
<dbReference type="GO" id="GO:0043565">
    <property type="term" value="F:sequence-specific DNA binding"/>
    <property type="evidence" value="ECO:0007669"/>
    <property type="project" value="InterPro"/>
</dbReference>
<comment type="subcellular location">
    <subcellularLocation>
        <location evidence="1">Nucleus</location>
    </subcellularLocation>
</comment>
<dbReference type="SUPFAM" id="SSF46785">
    <property type="entry name" value="Winged helix' DNA-binding domain"/>
    <property type="match status" value="1"/>
</dbReference>
<dbReference type="InterPro" id="IPR036390">
    <property type="entry name" value="WH_DNA-bd_sf"/>
</dbReference>
<keyword evidence="8" id="KW-1185">Reference proteome</keyword>
<organism evidence="7 8">
    <name type="scientific">Fistulifera solaris</name>
    <name type="common">Oleaginous diatom</name>
    <dbReference type="NCBI Taxonomy" id="1519565"/>
    <lineage>
        <taxon>Eukaryota</taxon>
        <taxon>Sar</taxon>
        <taxon>Stramenopiles</taxon>
        <taxon>Ochrophyta</taxon>
        <taxon>Bacillariophyta</taxon>
        <taxon>Bacillariophyceae</taxon>
        <taxon>Bacillariophycidae</taxon>
        <taxon>Naviculales</taxon>
        <taxon>Naviculaceae</taxon>
        <taxon>Fistulifera</taxon>
    </lineage>
</organism>
<dbReference type="InParanoid" id="A0A1Z5JRV2"/>
<evidence type="ECO:0000313" key="7">
    <source>
        <dbReference type="EMBL" id="GAX16744.1"/>
    </source>
</evidence>
<evidence type="ECO:0000256" key="4">
    <source>
        <dbReference type="RuleBase" id="RU004020"/>
    </source>
</evidence>
<dbReference type="EMBL" id="BDSP01000109">
    <property type="protein sequence ID" value="GAX16744.1"/>
    <property type="molecule type" value="Genomic_DNA"/>
</dbReference>
<dbReference type="AlphaFoldDB" id="A0A1Z5JRV2"/>
<comment type="similarity">
    <text evidence="4">Belongs to the HSF family.</text>
</comment>
<feature type="region of interest" description="Disordered" evidence="5">
    <location>
        <begin position="135"/>
        <end position="180"/>
    </location>
</feature>
<evidence type="ECO:0000256" key="1">
    <source>
        <dbReference type="ARBA" id="ARBA00004123"/>
    </source>
</evidence>
<comment type="caution">
    <text evidence="7">The sequence shown here is derived from an EMBL/GenBank/DDBJ whole genome shotgun (WGS) entry which is preliminary data.</text>
</comment>
<dbReference type="InterPro" id="IPR036388">
    <property type="entry name" value="WH-like_DNA-bd_sf"/>
</dbReference>
<dbReference type="PANTHER" id="PTHR10015:SF206">
    <property type="entry name" value="HSF-TYPE DNA-BINDING DOMAIN-CONTAINING PROTEIN"/>
    <property type="match status" value="1"/>
</dbReference>
<evidence type="ECO:0000256" key="2">
    <source>
        <dbReference type="ARBA" id="ARBA00023125"/>
    </source>
</evidence>
<dbReference type="Gene3D" id="1.10.10.10">
    <property type="entry name" value="Winged helix-like DNA-binding domain superfamily/Winged helix DNA-binding domain"/>
    <property type="match status" value="1"/>
</dbReference>
<evidence type="ECO:0000256" key="5">
    <source>
        <dbReference type="SAM" id="MobiDB-lite"/>
    </source>
</evidence>
<keyword evidence="3" id="KW-0539">Nucleus</keyword>
<reference evidence="7 8" key="1">
    <citation type="journal article" date="2015" name="Plant Cell">
        <title>Oil accumulation by the oleaginous diatom Fistulifera solaris as revealed by the genome and transcriptome.</title>
        <authorList>
            <person name="Tanaka T."/>
            <person name="Maeda Y."/>
            <person name="Veluchamy A."/>
            <person name="Tanaka M."/>
            <person name="Abida H."/>
            <person name="Marechal E."/>
            <person name="Bowler C."/>
            <person name="Muto M."/>
            <person name="Sunaga Y."/>
            <person name="Tanaka M."/>
            <person name="Yoshino T."/>
            <person name="Taniguchi T."/>
            <person name="Fukuda Y."/>
            <person name="Nemoto M."/>
            <person name="Matsumoto M."/>
            <person name="Wong P.S."/>
            <person name="Aburatani S."/>
            <person name="Fujibuchi W."/>
        </authorList>
    </citation>
    <scope>NUCLEOTIDE SEQUENCE [LARGE SCALE GENOMIC DNA]</scope>
    <source>
        <strain evidence="7 8">JPCC DA0580</strain>
    </source>
</reference>